<dbReference type="PANTHER" id="PTHR45799:SF2">
    <property type="entry name" value="RETICULON-LIKE PROTEIN"/>
    <property type="match status" value="1"/>
</dbReference>
<dbReference type="PROSITE" id="PS50845">
    <property type="entry name" value="RETICULON"/>
    <property type="match status" value="1"/>
</dbReference>
<keyword evidence="3 6" id="KW-0256">Endoplasmic reticulum</keyword>
<keyword evidence="10" id="KW-1185">Reference proteome</keyword>
<dbReference type="AlphaFoldDB" id="A0A8B6EAE0"/>
<feature type="compositionally biased region" description="Basic and acidic residues" evidence="7">
    <location>
        <begin position="109"/>
        <end position="127"/>
    </location>
</feature>
<dbReference type="InterPro" id="IPR003388">
    <property type="entry name" value="Reticulon"/>
</dbReference>
<evidence type="ECO:0000256" key="4">
    <source>
        <dbReference type="ARBA" id="ARBA00022989"/>
    </source>
</evidence>
<evidence type="ECO:0000256" key="1">
    <source>
        <dbReference type="ARBA" id="ARBA00004477"/>
    </source>
</evidence>
<organism evidence="9 10">
    <name type="scientific">Mytilus galloprovincialis</name>
    <name type="common">Mediterranean mussel</name>
    <dbReference type="NCBI Taxonomy" id="29158"/>
    <lineage>
        <taxon>Eukaryota</taxon>
        <taxon>Metazoa</taxon>
        <taxon>Spiralia</taxon>
        <taxon>Lophotrochozoa</taxon>
        <taxon>Mollusca</taxon>
        <taxon>Bivalvia</taxon>
        <taxon>Autobranchia</taxon>
        <taxon>Pteriomorphia</taxon>
        <taxon>Mytilida</taxon>
        <taxon>Mytiloidea</taxon>
        <taxon>Mytilidae</taxon>
        <taxon>Mytilinae</taxon>
        <taxon>Mytilus</taxon>
    </lineage>
</organism>
<evidence type="ECO:0000313" key="9">
    <source>
        <dbReference type="EMBL" id="VDI32212.1"/>
    </source>
</evidence>
<dbReference type="Pfam" id="PF02453">
    <property type="entry name" value="Reticulon"/>
    <property type="match status" value="1"/>
</dbReference>
<dbReference type="Proteomes" id="UP000596742">
    <property type="component" value="Unassembled WGS sequence"/>
</dbReference>
<evidence type="ECO:0000256" key="7">
    <source>
        <dbReference type="SAM" id="MobiDB-lite"/>
    </source>
</evidence>
<dbReference type="GO" id="GO:0005789">
    <property type="term" value="C:endoplasmic reticulum membrane"/>
    <property type="evidence" value="ECO:0007669"/>
    <property type="project" value="UniProtKB-SubCell"/>
</dbReference>
<evidence type="ECO:0000313" key="10">
    <source>
        <dbReference type="Proteomes" id="UP000596742"/>
    </source>
</evidence>
<feature type="compositionally biased region" description="Polar residues" evidence="7">
    <location>
        <begin position="69"/>
        <end position="87"/>
    </location>
</feature>
<reference evidence="9" key="1">
    <citation type="submission" date="2018-11" db="EMBL/GenBank/DDBJ databases">
        <authorList>
            <person name="Alioto T."/>
            <person name="Alioto T."/>
        </authorList>
    </citation>
    <scope>NUCLEOTIDE SEQUENCE</scope>
</reference>
<dbReference type="InterPro" id="IPR046964">
    <property type="entry name" value="RTN1-4"/>
</dbReference>
<feature type="compositionally biased region" description="Basic and acidic residues" evidence="7">
    <location>
        <begin position="16"/>
        <end position="29"/>
    </location>
</feature>
<feature type="region of interest" description="Disordered" evidence="7">
    <location>
        <begin position="1"/>
        <end position="92"/>
    </location>
</feature>
<evidence type="ECO:0000256" key="2">
    <source>
        <dbReference type="ARBA" id="ARBA00022692"/>
    </source>
</evidence>
<dbReference type="GO" id="GO:0030424">
    <property type="term" value="C:axon"/>
    <property type="evidence" value="ECO:0007669"/>
    <property type="project" value="TreeGrafter"/>
</dbReference>
<feature type="region of interest" description="Disordered" evidence="7">
    <location>
        <begin position="104"/>
        <end position="145"/>
    </location>
</feature>
<gene>
    <name evidence="9" type="ORF">MGAL_10B026016</name>
</gene>
<keyword evidence="2" id="KW-0812">Transmembrane</keyword>
<accession>A0A8B6EAE0</accession>
<comment type="caution">
    <text evidence="9">The sequence shown here is derived from an EMBL/GenBank/DDBJ whole genome shotgun (WGS) entry which is preliminary data.</text>
</comment>
<keyword evidence="4" id="KW-1133">Transmembrane helix</keyword>
<keyword evidence="5" id="KW-0472">Membrane</keyword>
<dbReference type="PANTHER" id="PTHR45799">
    <property type="entry name" value="RETICULON-LIKE PROTEIN"/>
    <property type="match status" value="1"/>
</dbReference>
<dbReference type="EMBL" id="UYJE01004889">
    <property type="protein sequence ID" value="VDI32212.1"/>
    <property type="molecule type" value="Genomic_DNA"/>
</dbReference>
<evidence type="ECO:0000256" key="5">
    <source>
        <dbReference type="ARBA" id="ARBA00023136"/>
    </source>
</evidence>
<name>A0A8B6EAE0_MYTGA</name>
<evidence type="ECO:0000259" key="8">
    <source>
        <dbReference type="PROSITE" id="PS50845"/>
    </source>
</evidence>
<proteinExistence type="predicted"/>
<dbReference type="OrthoDB" id="567788at2759"/>
<comment type="subcellular location">
    <subcellularLocation>
        <location evidence="1 6">Endoplasmic reticulum membrane</location>
        <topology evidence="1 6">Multi-pass membrane protein</topology>
    </subcellularLocation>
</comment>
<sequence>MADNDLLGDFQSDNNYHQEDFEKVEKIPEQDEEISSSYVGEEAEADRYDPGPVNTDPVDNFNDLVNLGSAGQSAFATNDPFSYQPQEPTAPPKEVDQLMSAFENENTESETKIEPQQEVPKLPKTESVKQSTSPPAETASWLKNVDPRDDEEDTYFASDHKVTTIEEEPEHKVLLELIYWRDLKKTGIVFGSMLFILLSLAIFSVLSVLAYLSLAVLSVTLSFRIYKNVLAAVQKSGDAHPFKALLDLNIDLPEDKAQMALKNICKHINCTVRELRRLFLIEDLVDSMKFALLLWF</sequence>
<protein>
    <recommendedName>
        <fullName evidence="6">Reticulon-like protein</fullName>
    </recommendedName>
</protein>
<evidence type="ECO:0000256" key="6">
    <source>
        <dbReference type="RuleBase" id="RU363132"/>
    </source>
</evidence>
<dbReference type="Gene3D" id="1.20.5.2480">
    <property type="match status" value="1"/>
</dbReference>
<feature type="domain" description="Reticulon" evidence="8">
    <location>
        <begin position="174"/>
        <end position="296"/>
    </location>
</feature>
<evidence type="ECO:0000256" key="3">
    <source>
        <dbReference type="ARBA" id="ARBA00022824"/>
    </source>
</evidence>